<evidence type="ECO:0000313" key="1">
    <source>
        <dbReference type="EMBL" id="QHT09388.1"/>
    </source>
</evidence>
<dbReference type="EMBL" id="MN739510">
    <property type="protein sequence ID" value="QHT09388.1"/>
    <property type="molecule type" value="Genomic_DNA"/>
</dbReference>
<reference evidence="1" key="1">
    <citation type="journal article" date="2020" name="Nature">
        <title>Giant virus diversity and host interactions through global metagenomics.</title>
        <authorList>
            <person name="Schulz F."/>
            <person name="Roux S."/>
            <person name="Paez-Espino D."/>
            <person name="Jungbluth S."/>
            <person name="Walsh D.A."/>
            <person name="Denef V.J."/>
            <person name="McMahon K.D."/>
            <person name="Konstantinidis K.T."/>
            <person name="Eloe-Fadrosh E.A."/>
            <person name="Kyrpides N.C."/>
            <person name="Woyke T."/>
        </authorList>
    </citation>
    <scope>NUCLEOTIDE SEQUENCE</scope>
    <source>
        <strain evidence="1">GVMAG-M-3300023110-24</strain>
    </source>
</reference>
<dbReference type="AlphaFoldDB" id="A0A6C0CXZ6"/>
<sequence length="104" mass="12787">MNRSDEIVKLFQSINIPIEITKKILNKEKNDIIKKSYRDWYYIENQYRQSKRLIFCETFYRGLLLKDIIHINGNFKTLNYHIECYKKIKKESEESAHFILSFRF</sequence>
<accession>A0A6C0CXZ6</accession>
<name>A0A6C0CXZ6_9ZZZZ</name>
<proteinExistence type="predicted"/>
<protein>
    <submittedName>
        <fullName evidence="1">Uncharacterized protein</fullName>
    </submittedName>
</protein>
<organism evidence="1">
    <name type="scientific">viral metagenome</name>
    <dbReference type="NCBI Taxonomy" id="1070528"/>
    <lineage>
        <taxon>unclassified sequences</taxon>
        <taxon>metagenomes</taxon>
        <taxon>organismal metagenomes</taxon>
    </lineage>
</organism>